<dbReference type="Pfam" id="PF13242">
    <property type="entry name" value="Hydrolase_like"/>
    <property type="match status" value="1"/>
</dbReference>
<dbReference type="GO" id="GO:0005737">
    <property type="term" value="C:cytoplasm"/>
    <property type="evidence" value="ECO:0007669"/>
    <property type="project" value="TreeGrafter"/>
</dbReference>
<gene>
    <name evidence="6" type="ORF">IWQ62_002476</name>
</gene>
<reference evidence="6" key="1">
    <citation type="submission" date="2022-07" db="EMBL/GenBank/DDBJ databases">
        <title>Phylogenomic reconstructions and comparative analyses of Kickxellomycotina fungi.</title>
        <authorList>
            <person name="Reynolds N.K."/>
            <person name="Stajich J.E."/>
            <person name="Barry K."/>
            <person name="Grigoriev I.V."/>
            <person name="Crous P."/>
            <person name="Smith M.E."/>
        </authorList>
    </citation>
    <scope>NUCLEOTIDE SEQUENCE</scope>
    <source>
        <strain evidence="6">RSA 1196</strain>
    </source>
</reference>
<comment type="similarity">
    <text evidence="2">Belongs to the HAD-like hydrolase superfamily.</text>
</comment>
<keyword evidence="7" id="KW-1185">Reference proteome</keyword>
<dbReference type="PANTHER" id="PTHR19288:SF46">
    <property type="entry name" value="HALOACID DEHALOGENASE-LIKE HYDROLASE DOMAIN-CONTAINING PROTEIN 2"/>
    <property type="match status" value="1"/>
</dbReference>
<dbReference type="GO" id="GO:0046872">
    <property type="term" value="F:metal ion binding"/>
    <property type="evidence" value="ECO:0007669"/>
    <property type="project" value="UniProtKB-KW"/>
</dbReference>
<dbReference type="EMBL" id="JANBPY010000528">
    <property type="protein sequence ID" value="KAJ1966262.1"/>
    <property type="molecule type" value="Genomic_DNA"/>
</dbReference>
<dbReference type="InterPro" id="IPR023214">
    <property type="entry name" value="HAD_sf"/>
</dbReference>
<proteinExistence type="inferred from homology"/>
<dbReference type="InterPro" id="IPR006355">
    <property type="entry name" value="LHPP/HDHD2"/>
</dbReference>
<evidence type="ECO:0000256" key="5">
    <source>
        <dbReference type="ARBA" id="ARBA00039666"/>
    </source>
</evidence>
<keyword evidence="3" id="KW-0479">Metal-binding</keyword>
<dbReference type="SUPFAM" id="SSF56784">
    <property type="entry name" value="HAD-like"/>
    <property type="match status" value="1"/>
</dbReference>
<dbReference type="Pfam" id="PF13344">
    <property type="entry name" value="Hydrolase_6"/>
    <property type="match status" value="1"/>
</dbReference>
<evidence type="ECO:0000256" key="2">
    <source>
        <dbReference type="ARBA" id="ARBA00007958"/>
    </source>
</evidence>
<dbReference type="GO" id="GO:0016791">
    <property type="term" value="F:phosphatase activity"/>
    <property type="evidence" value="ECO:0007669"/>
    <property type="project" value="InterPro"/>
</dbReference>
<name>A0A9W8E7Y5_9FUNG</name>
<comment type="cofactor">
    <cofactor evidence="1">
        <name>Mg(2+)</name>
        <dbReference type="ChEBI" id="CHEBI:18420"/>
    </cofactor>
</comment>
<evidence type="ECO:0000256" key="3">
    <source>
        <dbReference type="ARBA" id="ARBA00022723"/>
    </source>
</evidence>
<evidence type="ECO:0000313" key="7">
    <source>
        <dbReference type="Proteomes" id="UP001150925"/>
    </source>
</evidence>
<dbReference type="Gene3D" id="3.40.50.1000">
    <property type="entry name" value="HAD superfamily/HAD-like"/>
    <property type="match status" value="2"/>
</dbReference>
<keyword evidence="4" id="KW-0460">Magnesium</keyword>
<dbReference type="NCBIfam" id="TIGR01458">
    <property type="entry name" value="HAD-SF-IIA-hyp3"/>
    <property type="match status" value="1"/>
</dbReference>
<sequence>MVRGVLIDLSGTLHIDNTVTPHSVEALQRLRKAGIKVESKSQLHTRLTNLGFQHHPEELFTSLMAALQLVKKYQLNPLLFLSRSANSDFANIVDPDAKPNAVVVGLSPEDFNYPKLNEAFNLIREGAPLIAIHKARYFATPTGLAMGPGGFVEALEYATRTQATVVGKPEKTFFTLALEILGLADCPHEVAMIGDDVENDLGGGAVALGLRRYLVKTGKYSPGDENRVDPPPDGVFDNFAAVVDVLLSSQV</sequence>
<evidence type="ECO:0000256" key="4">
    <source>
        <dbReference type="ARBA" id="ARBA00022842"/>
    </source>
</evidence>
<evidence type="ECO:0000313" key="6">
    <source>
        <dbReference type="EMBL" id="KAJ1966262.1"/>
    </source>
</evidence>
<dbReference type="InterPro" id="IPR036412">
    <property type="entry name" value="HAD-like_sf"/>
</dbReference>
<dbReference type="AlphaFoldDB" id="A0A9W8E7Y5"/>
<dbReference type="OrthoDB" id="426235at2759"/>
<dbReference type="InterPro" id="IPR006357">
    <property type="entry name" value="HAD-SF_hydro_IIA"/>
</dbReference>
<comment type="caution">
    <text evidence="6">The sequence shown here is derived from an EMBL/GenBank/DDBJ whole genome shotgun (WGS) entry which is preliminary data.</text>
</comment>
<dbReference type="PANTHER" id="PTHR19288">
    <property type="entry name" value="4-NITROPHENYLPHOSPHATASE-RELATED"/>
    <property type="match status" value="1"/>
</dbReference>
<evidence type="ECO:0000256" key="1">
    <source>
        <dbReference type="ARBA" id="ARBA00001946"/>
    </source>
</evidence>
<protein>
    <recommendedName>
        <fullName evidence="5">Haloacid dehalogenase-like hydrolase domain-containing protein 2</fullName>
    </recommendedName>
</protein>
<organism evidence="6 7">
    <name type="scientific">Dispira parvispora</name>
    <dbReference type="NCBI Taxonomy" id="1520584"/>
    <lineage>
        <taxon>Eukaryota</taxon>
        <taxon>Fungi</taxon>
        <taxon>Fungi incertae sedis</taxon>
        <taxon>Zoopagomycota</taxon>
        <taxon>Kickxellomycotina</taxon>
        <taxon>Dimargaritomycetes</taxon>
        <taxon>Dimargaritales</taxon>
        <taxon>Dimargaritaceae</taxon>
        <taxon>Dispira</taxon>
    </lineage>
</organism>
<dbReference type="Proteomes" id="UP001150925">
    <property type="component" value="Unassembled WGS sequence"/>
</dbReference>
<accession>A0A9W8E7Y5</accession>